<sequence length="92" mass="10629">MKFSGIKEYANSRGLAYTTVYSLCRDGTLPAVKIGQRHKIEVEGADRYFNEQIELRQKKLQKLKCPIVISKHTRRDGGGYLDQLNLMRKEVK</sequence>
<dbReference type="STRING" id="1262914.BN533_00805"/>
<comment type="caution">
    <text evidence="1">The sequence shown here is derived from an EMBL/GenBank/DDBJ whole genome shotgun (WGS) entry which is preliminary data.</text>
</comment>
<dbReference type="RefSeq" id="WP_021717707.1">
    <property type="nucleotide sequence ID" value="NZ_CAUCQA010000011.1"/>
</dbReference>
<accession>R6I8N4</accession>
<dbReference type="AlphaFoldDB" id="R6I8N4"/>
<proteinExistence type="predicted"/>
<name>R6I8N4_9FIRM</name>
<gene>
    <name evidence="1" type="ORF">BN533_00805</name>
</gene>
<evidence type="ECO:0008006" key="2">
    <source>
        <dbReference type="Google" id="ProtNLM"/>
    </source>
</evidence>
<organism evidence="1">
    <name type="scientific">Phascolarctobacterium faecium</name>
    <dbReference type="NCBI Taxonomy" id="33025"/>
    <lineage>
        <taxon>Bacteria</taxon>
        <taxon>Bacillati</taxon>
        <taxon>Bacillota</taxon>
        <taxon>Negativicutes</taxon>
        <taxon>Acidaminococcales</taxon>
        <taxon>Acidaminococcaceae</taxon>
        <taxon>Phascolarctobacterium</taxon>
    </lineage>
</organism>
<protein>
    <recommendedName>
        <fullName evidence="2">Helix-turn-helix domain-containing protein</fullName>
    </recommendedName>
</protein>
<reference evidence="1" key="1">
    <citation type="submission" date="2012-11" db="EMBL/GenBank/DDBJ databases">
        <title>Dependencies among metagenomic species, viruses, plasmids and units of genetic variation.</title>
        <authorList>
            <person name="Nielsen H.B."/>
            <person name="Almeida M."/>
            <person name="Juncker A.S."/>
            <person name="Rasmussen S."/>
            <person name="Li J."/>
            <person name="Sunagawa S."/>
            <person name="Plichta D."/>
            <person name="Gautier L."/>
            <person name="Le Chatelier E."/>
            <person name="Peletier E."/>
            <person name="Bonde I."/>
            <person name="Nielsen T."/>
            <person name="Manichanh C."/>
            <person name="Arumugam M."/>
            <person name="Batto J."/>
            <person name="Santos M.B.Q.D."/>
            <person name="Blom N."/>
            <person name="Borruel N."/>
            <person name="Burgdorf K.S."/>
            <person name="Boumezbeur F."/>
            <person name="Casellas F."/>
            <person name="Dore J."/>
            <person name="Guarner F."/>
            <person name="Hansen T."/>
            <person name="Hildebrand F."/>
            <person name="Kaas R.S."/>
            <person name="Kennedy S."/>
            <person name="Kristiansen K."/>
            <person name="Kultima J.R."/>
            <person name="Leonard P."/>
            <person name="Levenez F."/>
            <person name="Lund O."/>
            <person name="Moumen B."/>
            <person name="Le Paslier D."/>
            <person name="Pons N."/>
            <person name="Pedersen O."/>
            <person name="Prifti E."/>
            <person name="Qin J."/>
            <person name="Raes J."/>
            <person name="Tap J."/>
            <person name="Tims S."/>
            <person name="Ussery D.W."/>
            <person name="Yamada T."/>
            <person name="MetaHit consortium"/>
            <person name="Renault P."/>
            <person name="Sicheritz-Ponten T."/>
            <person name="Bork P."/>
            <person name="Wang J."/>
            <person name="Brunak S."/>
            <person name="Ehrlich S.D."/>
        </authorList>
    </citation>
    <scope>NUCLEOTIDE SEQUENCE [LARGE SCALE GENOMIC DNA]</scope>
</reference>
<dbReference type="HOGENOM" id="CLU_2410672_0_0_9"/>
<evidence type="ECO:0000313" key="1">
    <source>
        <dbReference type="EMBL" id="CDB45680.1"/>
    </source>
</evidence>
<dbReference type="EMBL" id="CBDS010000052">
    <property type="protein sequence ID" value="CDB45680.1"/>
    <property type="molecule type" value="Genomic_DNA"/>
</dbReference>